<dbReference type="SUPFAM" id="SSF52151">
    <property type="entry name" value="FabD/lysophospholipase-like"/>
    <property type="match status" value="1"/>
</dbReference>
<protein>
    <submittedName>
        <fullName evidence="4">Patatin-like phospholipase family protein</fullName>
    </submittedName>
</protein>
<evidence type="ECO:0000256" key="1">
    <source>
        <dbReference type="ARBA" id="ARBA00023098"/>
    </source>
</evidence>
<evidence type="ECO:0000256" key="2">
    <source>
        <dbReference type="SAM" id="MobiDB-lite"/>
    </source>
</evidence>
<dbReference type="PROSITE" id="PS51635">
    <property type="entry name" value="PNPLA"/>
    <property type="match status" value="1"/>
</dbReference>
<keyword evidence="1" id="KW-0443">Lipid metabolism</keyword>
<sequence length="358" mass="38861">MADDPNADVDEATEQDATESDDRTRVAIACQGGGSHTAFTAGALEVLLDDPDCEVVGLSGTSGGAVCASAAWYGLLADDETPAGVLDAVWHDVAATTPMDRALNGVTVWGSSVEATGYPTPGISPYQNPGAALGQRRLRRALTANIDFDAFPDLATSDCPRLAVGTVNVDAGAFETFVDGDVTADAILASSAIPDLFPGVEIDGHLHWDGMFSNNPPIRDLMDVDRDRKPEELWVVQINPQDTDDRPTTLREIRDRRNELSGNISLNQQLHFLERVNDWIDAGHLPESDFQQVKLRRIELDRDLSYATKLDRDADFIQDLVALGRTAAAEFCERRRAGDVDEHFHVDATRAHDAHGDD</sequence>
<reference evidence="4 5" key="1">
    <citation type="journal article" date="2019" name="Int. J. Syst. Evol. Microbiol.">
        <title>The Global Catalogue of Microorganisms (GCM) 10K type strain sequencing project: providing services to taxonomists for standard genome sequencing and annotation.</title>
        <authorList>
            <consortium name="The Broad Institute Genomics Platform"/>
            <consortium name="The Broad Institute Genome Sequencing Center for Infectious Disease"/>
            <person name="Wu L."/>
            <person name="Ma J."/>
        </authorList>
    </citation>
    <scope>NUCLEOTIDE SEQUENCE [LARGE SCALE GENOMIC DNA]</scope>
    <source>
        <strain evidence="4 5">GX26</strain>
    </source>
</reference>
<name>A0ABD5VAE5_9EURY</name>
<feature type="region of interest" description="Disordered" evidence="2">
    <location>
        <begin position="1"/>
        <end position="23"/>
    </location>
</feature>
<dbReference type="Proteomes" id="UP001596395">
    <property type="component" value="Unassembled WGS sequence"/>
</dbReference>
<feature type="domain" description="PNPLA" evidence="3">
    <location>
        <begin position="28"/>
        <end position="222"/>
    </location>
</feature>
<dbReference type="AlphaFoldDB" id="A0ABD5VAE5"/>
<feature type="compositionally biased region" description="Acidic residues" evidence="2">
    <location>
        <begin position="1"/>
        <end position="19"/>
    </location>
</feature>
<evidence type="ECO:0000313" key="4">
    <source>
        <dbReference type="EMBL" id="MFC6952555.1"/>
    </source>
</evidence>
<keyword evidence="5" id="KW-1185">Reference proteome</keyword>
<evidence type="ECO:0000313" key="5">
    <source>
        <dbReference type="Proteomes" id="UP001596395"/>
    </source>
</evidence>
<dbReference type="RefSeq" id="WP_336349527.1">
    <property type="nucleotide sequence ID" value="NZ_JAZAQL010000001.1"/>
</dbReference>
<dbReference type="Gene3D" id="3.40.1090.10">
    <property type="entry name" value="Cytosolic phospholipase A2 catalytic domain"/>
    <property type="match status" value="2"/>
</dbReference>
<organism evidence="4 5">
    <name type="scientific">Halorubellus litoreus</name>
    <dbReference type="NCBI Taxonomy" id="755308"/>
    <lineage>
        <taxon>Archaea</taxon>
        <taxon>Methanobacteriati</taxon>
        <taxon>Methanobacteriota</taxon>
        <taxon>Stenosarchaea group</taxon>
        <taxon>Halobacteria</taxon>
        <taxon>Halobacteriales</taxon>
        <taxon>Halorubellaceae</taxon>
        <taxon>Halorubellus</taxon>
    </lineage>
</organism>
<dbReference type="EMBL" id="JBHSXN010000001">
    <property type="protein sequence ID" value="MFC6952555.1"/>
    <property type="molecule type" value="Genomic_DNA"/>
</dbReference>
<evidence type="ECO:0000259" key="3">
    <source>
        <dbReference type="PROSITE" id="PS51635"/>
    </source>
</evidence>
<dbReference type="GO" id="GO:0006629">
    <property type="term" value="P:lipid metabolic process"/>
    <property type="evidence" value="ECO:0007669"/>
    <property type="project" value="UniProtKB-KW"/>
</dbReference>
<proteinExistence type="predicted"/>
<accession>A0ABD5VAE5</accession>
<gene>
    <name evidence="4" type="ORF">ACFQGB_06735</name>
</gene>
<dbReference type="Pfam" id="PF01734">
    <property type="entry name" value="Patatin"/>
    <property type="match status" value="1"/>
</dbReference>
<dbReference type="InterPro" id="IPR016035">
    <property type="entry name" value="Acyl_Trfase/lysoPLipase"/>
</dbReference>
<comment type="caution">
    <text evidence="4">The sequence shown here is derived from an EMBL/GenBank/DDBJ whole genome shotgun (WGS) entry which is preliminary data.</text>
</comment>
<dbReference type="InterPro" id="IPR002641">
    <property type="entry name" value="PNPLA_dom"/>
</dbReference>